<comment type="catalytic activity">
    <reaction evidence="1 8">
        <text>UDP-alpha-D-glucose = UDP-alpha-D-galactose</text>
        <dbReference type="Rhea" id="RHEA:22168"/>
        <dbReference type="ChEBI" id="CHEBI:58885"/>
        <dbReference type="ChEBI" id="CHEBI:66914"/>
        <dbReference type="EC" id="5.1.3.2"/>
    </reaction>
</comment>
<keyword evidence="11" id="KW-1185">Reference proteome</keyword>
<name>A0ABW0U2H9_9BACL</name>
<gene>
    <name evidence="10" type="primary">galE</name>
    <name evidence="10" type="ORF">ACFPTP_16325</name>
</gene>
<dbReference type="InterPro" id="IPR036291">
    <property type="entry name" value="NAD(P)-bd_dom_sf"/>
</dbReference>
<dbReference type="RefSeq" id="WP_381446991.1">
    <property type="nucleotide sequence ID" value="NZ_JBHSNP010000029.1"/>
</dbReference>
<feature type="domain" description="NAD(P)-binding" evidence="9">
    <location>
        <begin position="4"/>
        <end position="323"/>
    </location>
</feature>
<comment type="pathway">
    <text evidence="8">Carbohydrate metabolism; galactose metabolism.</text>
</comment>
<dbReference type="SUPFAM" id="SSF51735">
    <property type="entry name" value="NAD(P)-binding Rossmann-fold domains"/>
    <property type="match status" value="1"/>
</dbReference>
<dbReference type="NCBIfam" id="NF007956">
    <property type="entry name" value="PRK10675.1"/>
    <property type="match status" value="1"/>
</dbReference>
<evidence type="ECO:0000256" key="7">
    <source>
        <dbReference type="ARBA" id="ARBA00023235"/>
    </source>
</evidence>
<reference evidence="11" key="1">
    <citation type="journal article" date="2019" name="Int. J. Syst. Evol. Microbiol.">
        <title>The Global Catalogue of Microorganisms (GCM) 10K type strain sequencing project: providing services to taxonomists for standard genome sequencing and annotation.</title>
        <authorList>
            <consortium name="The Broad Institute Genomics Platform"/>
            <consortium name="The Broad Institute Genome Sequencing Center for Infectious Disease"/>
            <person name="Wu L."/>
            <person name="Ma J."/>
        </authorList>
    </citation>
    <scope>NUCLEOTIDE SEQUENCE [LARGE SCALE GENOMIC DNA]</scope>
    <source>
        <strain evidence="11">KACC 11299</strain>
    </source>
</reference>
<dbReference type="PANTHER" id="PTHR43725:SF47">
    <property type="entry name" value="UDP-GLUCOSE 4-EPIMERASE"/>
    <property type="match status" value="1"/>
</dbReference>
<evidence type="ECO:0000313" key="11">
    <source>
        <dbReference type="Proteomes" id="UP001596071"/>
    </source>
</evidence>
<evidence type="ECO:0000256" key="3">
    <source>
        <dbReference type="ARBA" id="ARBA00007637"/>
    </source>
</evidence>
<dbReference type="Gene3D" id="3.90.25.10">
    <property type="entry name" value="UDP-galactose 4-epimerase, domain 1"/>
    <property type="match status" value="1"/>
</dbReference>
<dbReference type="GO" id="GO:0003978">
    <property type="term" value="F:UDP-glucose 4-epimerase activity"/>
    <property type="evidence" value="ECO:0007669"/>
    <property type="project" value="UniProtKB-EC"/>
</dbReference>
<keyword evidence="6 8" id="KW-0520">NAD</keyword>
<dbReference type="CDD" id="cd05247">
    <property type="entry name" value="UDP_G4E_1_SDR_e"/>
    <property type="match status" value="1"/>
</dbReference>
<protein>
    <recommendedName>
        <fullName evidence="5 8">UDP-glucose 4-epimerase</fullName>
        <ecNumber evidence="4 8">5.1.3.2</ecNumber>
    </recommendedName>
</protein>
<keyword evidence="8" id="KW-0119">Carbohydrate metabolism</keyword>
<dbReference type="InterPro" id="IPR005886">
    <property type="entry name" value="UDP_G4E"/>
</dbReference>
<dbReference type="PANTHER" id="PTHR43725">
    <property type="entry name" value="UDP-GLUCOSE 4-EPIMERASE"/>
    <property type="match status" value="1"/>
</dbReference>
<comment type="cofactor">
    <cofactor evidence="2 8">
        <name>NAD(+)</name>
        <dbReference type="ChEBI" id="CHEBI:57540"/>
    </cofactor>
</comment>
<organism evidence="10 11">
    <name type="scientific">Sporosarcina koreensis</name>
    <dbReference type="NCBI Taxonomy" id="334735"/>
    <lineage>
        <taxon>Bacteria</taxon>
        <taxon>Bacillati</taxon>
        <taxon>Bacillota</taxon>
        <taxon>Bacilli</taxon>
        <taxon>Bacillales</taxon>
        <taxon>Caryophanaceae</taxon>
        <taxon>Sporosarcina</taxon>
    </lineage>
</organism>
<dbReference type="NCBIfam" id="TIGR01179">
    <property type="entry name" value="galE"/>
    <property type="match status" value="1"/>
</dbReference>
<sequence>MKVLITGGLGYIGSHTVVELSNKGIECIIIDNLSNSDVKVLDRIRKITKTHITFQKCDLLDRNSLFEVFERYRFDSVIHFAGMKSVGESVENPLKYYEQNLFSTINLLKAMESESVKKLVFSSSATVYGDLSKSPISEEMPTSTMSPYGRTKLIIEEILHDLTISDPEWSIAILRYFNPVGAHSSGMIGENPKGFPNNLMPYIAQVASGEKRHLNIFGDDYPTKDGTGVRDFIHVMDLASGHERALKYINSRTGCNVFNLGTGVGYSVRELIQAFEEINKVSIPYRVVDRRPGDIAESFADPSKAISELGWSAVRGIEEIVTDVWRWKQNMVKAGVN</sequence>
<comment type="similarity">
    <text evidence="3 8">Belongs to the NAD(P)-dependent epimerase/dehydratase family.</text>
</comment>
<evidence type="ECO:0000256" key="8">
    <source>
        <dbReference type="RuleBase" id="RU366046"/>
    </source>
</evidence>
<evidence type="ECO:0000256" key="6">
    <source>
        <dbReference type="ARBA" id="ARBA00023027"/>
    </source>
</evidence>
<accession>A0ABW0U2H9</accession>
<dbReference type="InterPro" id="IPR016040">
    <property type="entry name" value="NAD(P)-bd_dom"/>
</dbReference>
<dbReference type="EMBL" id="JBHSNP010000029">
    <property type="protein sequence ID" value="MFC5604803.1"/>
    <property type="molecule type" value="Genomic_DNA"/>
</dbReference>
<dbReference type="EC" id="5.1.3.2" evidence="4 8"/>
<proteinExistence type="inferred from homology"/>
<evidence type="ECO:0000313" key="10">
    <source>
        <dbReference type="EMBL" id="MFC5604803.1"/>
    </source>
</evidence>
<evidence type="ECO:0000256" key="4">
    <source>
        <dbReference type="ARBA" id="ARBA00013189"/>
    </source>
</evidence>
<evidence type="ECO:0000256" key="2">
    <source>
        <dbReference type="ARBA" id="ARBA00001911"/>
    </source>
</evidence>
<evidence type="ECO:0000259" key="9">
    <source>
        <dbReference type="Pfam" id="PF16363"/>
    </source>
</evidence>
<dbReference type="Pfam" id="PF16363">
    <property type="entry name" value="GDP_Man_Dehyd"/>
    <property type="match status" value="1"/>
</dbReference>
<evidence type="ECO:0000256" key="1">
    <source>
        <dbReference type="ARBA" id="ARBA00000083"/>
    </source>
</evidence>
<dbReference type="Proteomes" id="UP001596071">
    <property type="component" value="Unassembled WGS sequence"/>
</dbReference>
<comment type="subunit">
    <text evidence="8">Homodimer.</text>
</comment>
<evidence type="ECO:0000256" key="5">
    <source>
        <dbReference type="ARBA" id="ARBA00018569"/>
    </source>
</evidence>
<keyword evidence="7 8" id="KW-0413">Isomerase</keyword>
<comment type="caution">
    <text evidence="10">The sequence shown here is derived from an EMBL/GenBank/DDBJ whole genome shotgun (WGS) entry which is preliminary data.</text>
</comment>
<dbReference type="Gene3D" id="3.40.50.720">
    <property type="entry name" value="NAD(P)-binding Rossmann-like Domain"/>
    <property type="match status" value="1"/>
</dbReference>